<dbReference type="InterPro" id="IPR036640">
    <property type="entry name" value="ABC1_TM_sf"/>
</dbReference>
<feature type="region of interest" description="Disordered" evidence="9">
    <location>
        <begin position="846"/>
        <end position="874"/>
    </location>
</feature>
<feature type="compositionally biased region" description="Low complexity" evidence="9">
    <location>
        <begin position="12"/>
        <end position="21"/>
    </location>
</feature>
<dbReference type="Pfam" id="PF00005">
    <property type="entry name" value="ABC_tran"/>
    <property type="match status" value="2"/>
</dbReference>
<feature type="region of interest" description="Disordered" evidence="9">
    <location>
        <begin position="778"/>
        <end position="797"/>
    </location>
</feature>
<dbReference type="Proteomes" id="UP000239899">
    <property type="component" value="Unassembled WGS sequence"/>
</dbReference>
<feature type="transmembrane region" description="Helical" evidence="10">
    <location>
        <begin position="440"/>
        <end position="459"/>
    </location>
</feature>
<feature type="transmembrane region" description="Helical" evidence="10">
    <location>
        <begin position="1002"/>
        <end position="1020"/>
    </location>
</feature>
<comment type="subcellular location">
    <subcellularLocation>
        <location evidence="1">Membrane</location>
        <topology evidence="1">Multi-pass membrane protein</topology>
    </subcellularLocation>
</comment>
<feature type="domain" description="ABC transmembrane type-1" evidence="12">
    <location>
        <begin position="961"/>
        <end position="1242"/>
    </location>
</feature>
<dbReference type="InterPro" id="IPR003439">
    <property type="entry name" value="ABC_transporter-like_ATP-bd"/>
</dbReference>
<dbReference type="InterPro" id="IPR003593">
    <property type="entry name" value="AAA+_ATPase"/>
</dbReference>
<name>A0A2P6TI34_CHLSO</name>
<evidence type="ECO:0000256" key="7">
    <source>
        <dbReference type="ARBA" id="ARBA00022989"/>
    </source>
</evidence>
<dbReference type="GO" id="GO:0005524">
    <property type="term" value="F:ATP binding"/>
    <property type="evidence" value="ECO:0007669"/>
    <property type="project" value="UniProtKB-KW"/>
</dbReference>
<dbReference type="GO" id="GO:0140359">
    <property type="term" value="F:ABC-type transporter activity"/>
    <property type="evidence" value="ECO:0007669"/>
    <property type="project" value="InterPro"/>
</dbReference>
<dbReference type="CDD" id="cd03244">
    <property type="entry name" value="ABCC_MRP_domain2"/>
    <property type="match status" value="1"/>
</dbReference>
<feature type="compositionally biased region" description="Gly residues" evidence="9">
    <location>
        <begin position="849"/>
        <end position="859"/>
    </location>
</feature>
<feature type="region of interest" description="Disordered" evidence="9">
    <location>
        <begin position="728"/>
        <end position="772"/>
    </location>
</feature>
<dbReference type="InterPro" id="IPR011527">
    <property type="entry name" value="ABC1_TM_dom"/>
</dbReference>
<dbReference type="InterPro" id="IPR027417">
    <property type="entry name" value="P-loop_NTPase"/>
</dbReference>
<keyword evidence="14" id="KW-1185">Reference proteome</keyword>
<evidence type="ECO:0000259" key="11">
    <source>
        <dbReference type="PROSITE" id="PS50893"/>
    </source>
</evidence>
<feature type="transmembrane region" description="Helical" evidence="10">
    <location>
        <begin position="332"/>
        <end position="352"/>
    </location>
</feature>
<gene>
    <name evidence="13" type="ORF">C2E21_7303</name>
</gene>
<feature type="domain" description="ABC transmembrane type-1" evidence="12">
    <location>
        <begin position="175"/>
        <end position="475"/>
    </location>
</feature>
<dbReference type="InterPro" id="IPR017871">
    <property type="entry name" value="ABC_transporter-like_CS"/>
</dbReference>
<dbReference type="PROSITE" id="PS50929">
    <property type="entry name" value="ABC_TM1F"/>
    <property type="match status" value="2"/>
</dbReference>
<evidence type="ECO:0000313" key="14">
    <source>
        <dbReference type="Proteomes" id="UP000239899"/>
    </source>
</evidence>
<evidence type="ECO:0000256" key="4">
    <source>
        <dbReference type="ARBA" id="ARBA00022692"/>
    </source>
</evidence>
<evidence type="ECO:0000256" key="1">
    <source>
        <dbReference type="ARBA" id="ARBA00004141"/>
    </source>
</evidence>
<reference evidence="13 14" key="1">
    <citation type="journal article" date="2018" name="Plant J.">
        <title>Genome sequences of Chlorella sorokiniana UTEX 1602 and Micractinium conductrix SAG 241.80: implications to maltose excretion by a green alga.</title>
        <authorList>
            <person name="Arriola M.B."/>
            <person name="Velmurugan N."/>
            <person name="Zhang Y."/>
            <person name="Plunkett M.H."/>
            <person name="Hondzo H."/>
            <person name="Barney B.M."/>
        </authorList>
    </citation>
    <scope>NUCLEOTIDE SEQUENCE [LARGE SCALE GENOMIC DNA]</scope>
    <source>
        <strain evidence="14">UTEX 1602</strain>
    </source>
</reference>
<evidence type="ECO:0000256" key="10">
    <source>
        <dbReference type="SAM" id="Phobius"/>
    </source>
</evidence>
<feature type="compositionally biased region" description="Low complexity" evidence="9">
    <location>
        <begin position="860"/>
        <end position="870"/>
    </location>
</feature>
<evidence type="ECO:0000256" key="9">
    <source>
        <dbReference type="SAM" id="MobiDB-lite"/>
    </source>
</evidence>
<dbReference type="Gene3D" id="1.20.1560.10">
    <property type="entry name" value="ABC transporter type 1, transmembrane domain"/>
    <property type="match status" value="2"/>
</dbReference>
<dbReference type="EMBL" id="LHPG02000015">
    <property type="protein sequence ID" value="PRW33948.1"/>
    <property type="molecule type" value="Genomic_DNA"/>
</dbReference>
<dbReference type="FunFam" id="3.40.50.300:FF:000163">
    <property type="entry name" value="Multidrug resistance-associated protein member 4"/>
    <property type="match status" value="1"/>
</dbReference>
<dbReference type="PROSITE" id="PS00211">
    <property type="entry name" value="ABC_TRANSPORTER_1"/>
    <property type="match status" value="1"/>
</dbReference>
<dbReference type="InterPro" id="IPR044746">
    <property type="entry name" value="ABCC_6TM_D1"/>
</dbReference>
<feature type="domain" description="ABC transporter" evidence="11">
    <location>
        <begin position="508"/>
        <end position="730"/>
    </location>
</feature>
<feature type="domain" description="ABC transporter" evidence="11">
    <location>
        <begin position="1280"/>
        <end position="1515"/>
    </location>
</feature>
<dbReference type="SUPFAM" id="SSF90123">
    <property type="entry name" value="ABC transporter transmembrane region"/>
    <property type="match status" value="2"/>
</dbReference>
<dbReference type="SMART" id="SM00382">
    <property type="entry name" value="AAA"/>
    <property type="match status" value="2"/>
</dbReference>
<protein>
    <submittedName>
        <fullName evidence="13">ABC transporter isoform B</fullName>
    </submittedName>
</protein>
<keyword evidence="4 10" id="KW-0812">Transmembrane</keyword>
<dbReference type="CDD" id="cd03250">
    <property type="entry name" value="ABCC_MRP_domain1"/>
    <property type="match status" value="1"/>
</dbReference>
<dbReference type="FunFam" id="1.20.1560.10:FF:000010">
    <property type="entry name" value="Multidrug resistance-associated ABC transporter"/>
    <property type="match status" value="1"/>
</dbReference>
<evidence type="ECO:0000256" key="8">
    <source>
        <dbReference type="ARBA" id="ARBA00023136"/>
    </source>
</evidence>
<dbReference type="CDD" id="cd18603">
    <property type="entry name" value="ABC_6TM_MRP1_2_3_6_D2_like"/>
    <property type="match status" value="1"/>
</dbReference>
<dbReference type="STRING" id="3076.A0A2P6TI34"/>
<dbReference type="PANTHER" id="PTHR24223:SF453">
    <property type="entry name" value="ABC TRANSPORTER"/>
    <property type="match status" value="1"/>
</dbReference>
<evidence type="ECO:0000256" key="6">
    <source>
        <dbReference type="ARBA" id="ARBA00022840"/>
    </source>
</evidence>
<keyword evidence="5" id="KW-0547">Nucleotide-binding</keyword>
<sequence length="1558" mass="165714">MAASGAGPGLPPSTGSGPAPLEIEDDFEDVSLLLEAEQRQQERGWWARTRARLPAWLRPGGQQQDHAFQPLSLDEPVGSSSAYAGSPAAAAAGAVRPPGRWCPEEAASFVSRLGFNYVGGLIQLGYQKTLVHDDLWDVAVEDAARTVSDGFQWNLSSAQGVVWLSMWRTHGRTFIAAGAVKLVHDVVMFLGPFLLEQLLRHLQARGPALAGLGLATALAAASVLETLTINYYFHMIFRICLHLKIALVHALYRKSLRVSSAAKGDLGVGKIVNLQSNDASKLWSIPQYLHMICCQSDDASKLWSIPQYLHMIWSGPFQILVVMGLLVRIIHWAPALAGLGVTIALIPISALVGRQLAAVRRALVGFTDARVKLCTEVITGIKAIKLYSYEGPYVERITHLREAELRQIRKATLLSTVNNLIFIGGPVLISMGGFLTYSLLGYPLTASVAFPALALFNLLRFPVMMFPNQIMNLIAGKVALDRIQGFMESEEMQQAASLPPAAPGQPAVELQAASFAWVPGGLPLLHGINLNVPRGSLTIVVGSVGAGKSSLLAAMLGEMPVLQGSVVVRGSTAYTQQDSWIQNATLRDNILLGAPFSAQRYQDVVEACALRPDLEMLPAGDQTEIGEKGVNLSGGQKQRVALARACYAAADVYLLDDPLSAVDAHVGRHLFDRCICGLLGKTTRVLVTHQLQYLPAADEVVVLRDGRVAERGTYHQLLARGVDFHQFEQEDEGEEEAASPAGSKEDSAEELDGGRPGGSGADHLQHSHAMGTPTDSAIELQSRGGQGAGDANPSVSTAGSAAAMAGAVADGHTDDNGMLDASSGVCAAAETAAVFTEVPLLDSPAAAVDGGGGGSGAGAGSAPEGQQAEARGSNDYKFVPKPPPIMAPTRHNLLAPPATTNGTAGDAAGAAADGAAAAVAAPAAAPAGKLTKAEERAVGQVDRAVYLEYFRAWSPLFWIPLFVLSLALVERGLQALQNWWLSVWSQATADAEAQEQAVQTSYYMVVYFALAVSSLFFQLVKAVSLVLGSVNAARVLHERLLACVVRLPMSFFDSQPTGRLINRFTKDTESVDVALQSSVSSFLNCAVSVLWSLVVIVAVSPGIVAAILPLSLSYYYIQTRYIRSSREIKRLDSLALSPIFGHFGETLAGLMTVRAFRQQGSFEARNQSLLDHSNRAYWPAQCINRWLSVRLELLGISVVFGTAVLVTVAAPRSAGLAGLALTSSLSLTGLCNWMVRQTTELEVNMNAVERMVEYTSLEPEAAAIVEGHRPLPNWPQQGAVDVQSLVVRYRPDLDPVLKGVSFSVRGREKVGVAGRTGCGKSTLFLALYRIVEPSGGRIVIDGIDCSTIGLFDLRSRLALVPQDPVIFSGTVRSNLDLFGSASSDEAVWEALAQAGLASTVRGMPGGLDAPIKEAGSNLSVGQRQLLCMARALLRASRILVLDEATSNVDTATDALIQSTIASAFADCTVLTIAHRLHTIMDSDRILVLHEGRVREYDAPAALLAQPGSAFRGMVEETARHTHSSGGGGVQRTKSAKAVLQAVRGRVASDSAAAPQDSH</sequence>
<organism evidence="13 14">
    <name type="scientific">Chlorella sorokiniana</name>
    <name type="common">Freshwater green alga</name>
    <dbReference type="NCBI Taxonomy" id="3076"/>
    <lineage>
        <taxon>Eukaryota</taxon>
        <taxon>Viridiplantae</taxon>
        <taxon>Chlorophyta</taxon>
        <taxon>core chlorophytes</taxon>
        <taxon>Trebouxiophyceae</taxon>
        <taxon>Chlorellales</taxon>
        <taxon>Chlorellaceae</taxon>
        <taxon>Chlorella clade</taxon>
        <taxon>Chlorella</taxon>
    </lineage>
</organism>
<feature type="region of interest" description="Disordered" evidence="9">
    <location>
        <begin position="1"/>
        <end position="24"/>
    </location>
</feature>
<keyword evidence="7 10" id="KW-1133">Transmembrane helix</keyword>
<keyword evidence="6" id="KW-0067">ATP-binding</keyword>
<proteinExistence type="inferred from homology"/>
<dbReference type="GO" id="GO:0016020">
    <property type="term" value="C:membrane"/>
    <property type="evidence" value="ECO:0007669"/>
    <property type="project" value="UniProtKB-SubCell"/>
</dbReference>
<comment type="similarity">
    <text evidence="2">Belongs to the ABC transporter superfamily. ABCC family. Conjugate transporter (TC 3.A.1.208) subfamily.</text>
</comment>
<feature type="transmembrane region" description="Helical" evidence="10">
    <location>
        <begin position="411"/>
        <end position="434"/>
    </location>
</feature>
<dbReference type="Pfam" id="PF00664">
    <property type="entry name" value="ABC_membrane"/>
    <property type="match status" value="3"/>
</dbReference>
<evidence type="ECO:0000259" key="12">
    <source>
        <dbReference type="PROSITE" id="PS50929"/>
    </source>
</evidence>
<dbReference type="SUPFAM" id="SSF52540">
    <property type="entry name" value="P-loop containing nucleoside triphosphate hydrolases"/>
    <property type="match status" value="2"/>
</dbReference>
<dbReference type="InterPro" id="IPR050173">
    <property type="entry name" value="ABC_transporter_C-like"/>
</dbReference>
<keyword evidence="8 10" id="KW-0472">Membrane</keyword>
<feature type="transmembrane region" description="Helical" evidence="10">
    <location>
        <begin position="1089"/>
        <end position="1117"/>
    </location>
</feature>
<dbReference type="FunFam" id="3.40.50.300:FF:000997">
    <property type="entry name" value="Multidrug resistance-associated protein 1"/>
    <property type="match status" value="1"/>
</dbReference>
<dbReference type="PANTHER" id="PTHR24223">
    <property type="entry name" value="ATP-BINDING CASSETTE SUB-FAMILY C"/>
    <property type="match status" value="1"/>
</dbReference>
<feature type="transmembrane region" description="Helical" evidence="10">
    <location>
        <begin position="1191"/>
        <end position="1210"/>
    </location>
</feature>
<evidence type="ECO:0000256" key="5">
    <source>
        <dbReference type="ARBA" id="ARBA00022741"/>
    </source>
</evidence>
<keyword evidence="3" id="KW-0813">Transport</keyword>
<evidence type="ECO:0000313" key="13">
    <source>
        <dbReference type="EMBL" id="PRW33948.1"/>
    </source>
</evidence>
<accession>A0A2P6TI34</accession>
<dbReference type="OrthoDB" id="6500128at2759"/>
<dbReference type="CDD" id="cd18579">
    <property type="entry name" value="ABC_6TM_ABCC_D1"/>
    <property type="match status" value="1"/>
</dbReference>
<comment type="caution">
    <text evidence="13">The sequence shown here is derived from an EMBL/GenBank/DDBJ whole genome shotgun (WGS) entry which is preliminary data.</text>
</comment>
<evidence type="ECO:0000256" key="3">
    <source>
        <dbReference type="ARBA" id="ARBA00022448"/>
    </source>
</evidence>
<dbReference type="GO" id="GO:0016887">
    <property type="term" value="F:ATP hydrolysis activity"/>
    <property type="evidence" value="ECO:0007669"/>
    <property type="project" value="InterPro"/>
</dbReference>
<evidence type="ECO:0000256" key="2">
    <source>
        <dbReference type="ARBA" id="ARBA00009726"/>
    </source>
</evidence>
<dbReference type="PROSITE" id="PS50893">
    <property type="entry name" value="ABC_TRANSPORTER_2"/>
    <property type="match status" value="2"/>
</dbReference>
<dbReference type="Gene3D" id="3.40.50.300">
    <property type="entry name" value="P-loop containing nucleotide triphosphate hydrolases"/>
    <property type="match status" value="2"/>
</dbReference>